<accession>A0A388LDU0</accession>
<dbReference type="InterPro" id="IPR051980">
    <property type="entry name" value="WD_repeat_MORG1"/>
</dbReference>
<dbReference type="Proteomes" id="UP000265515">
    <property type="component" value="Unassembled WGS sequence"/>
</dbReference>
<dbReference type="InterPro" id="IPR036322">
    <property type="entry name" value="WD40_repeat_dom_sf"/>
</dbReference>
<dbReference type="AlphaFoldDB" id="A0A388LDU0"/>
<dbReference type="CDD" id="cd00200">
    <property type="entry name" value="WD40"/>
    <property type="match status" value="1"/>
</dbReference>
<sequence length="253" mass="27978">MASSSAAEAVPQTESGVLKGHEGAVLAVRFNKDGAYCLTCGRDRTLRLWNPHRGLAIKTYTGHGRDVRDVAVSSDNSKLASCGGDRHIFYWDVQTGRIIRRFPGHDSEINDVEFNSECNVLVSGGYDCFVKVWDCRSFNMTPIQVIEGFRDSVTSIVVTQSEIVCGSVDGTIHTFDIRMGKVVTDHLDQAVTSVSLSNDGYCVLAGCLDSKLRLLDRRTGELLNEYSGHQNKIMLNLDGSDPLNVRWGHQFKF</sequence>
<comment type="similarity">
    <text evidence="3">Belongs to the WD repeat MORG1 family.</text>
</comment>
<comment type="subcellular location">
    <subcellularLocation>
        <location evidence="1">Cytoplasm</location>
    </subcellularLocation>
</comment>
<keyword evidence="6" id="KW-1185">Reference proteome</keyword>
<evidence type="ECO:0000256" key="3">
    <source>
        <dbReference type="ARBA" id="ARBA00038145"/>
    </source>
</evidence>
<dbReference type="Gramene" id="GBG80471">
    <property type="protein sequence ID" value="GBG80471"/>
    <property type="gene ID" value="CBR_g30933"/>
</dbReference>
<dbReference type="GO" id="GO:0005078">
    <property type="term" value="F:MAP-kinase scaffold activity"/>
    <property type="evidence" value="ECO:0007669"/>
    <property type="project" value="EnsemblPlants"/>
</dbReference>
<dbReference type="Pfam" id="PF00400">
    <property type="entry name" value="WD40"/>
    <property type="match status" value="4"/>
</dbReference>
<dbReference type="Gene3D" id="2.130.10.10">
    <property type="entry name" value="YVTN repeat-like/Quinoprotein amine dehydrogenase"/>
    <property type="match status" value="1"/>
</dbReference>
<dbReference type="GO" id="GO:1902895">
    <property type="term" value="P:positive regulation of miRNA transcription"/>
    <property type="evidence" value="ECO:0007669"/>
    <property type="project" value="EnsemblPlants"/>
</dbReference>
<reference evidence="5 6" key="1">
    <citation type="journal article" date="2018" name="Cell">
        <title>The Chara Genome: Secondary Complexity and Implications for Plant Terrestrialization.</title>
        <authorList>
            <person name="Nishiyama T."/>
            <person name="Sakayama H."/>
            <person name="Vries J.D."/>
            <person name="Buschmann H."/>
            <person name="Saint-Marcoux D."/>
            <person name="Ullrich K.K."/>
            <person name="Haas F.B."/>
            <person name="Vanderstraeten L."/>
            <person name="Becker D."/>
            <person name="Lang D."/>
            <person name="Vosolsobe S."/>
            <person name="Rombauts S."/>
            <person name="Wilhelmsson P.K.I."/>
            <person name="Janitza P."/>
            <person name="Kern R."/>
            <person name="Heyl A."/>
            <person name="Rumpler F."/>
            <person name="Villalobos L.I.A.C."/>
            <person name="Clay J.M."/>
            <person name="Skokan R."/>
            <person name="Toyoda A."/>
            <person name="Suzuki Y."/>
            <person name="Kagoshima H."/>
            <person name="Schijlen E."/>
            <person name="Tajeshwar N."/>
            <person name="Catarino B."/>
            <person name="Hetherington A.J."/>
            <person name="Saltykova A."/>
            <person name="Bonnot C."/>
            <person name="Breuninger H."/>
            <person name="Symeonidi A."/>
            <person name="Radhakrishnan G.V."/>
            <person name="Van Nieuwerburgh F."/>
            <person name="Deforce D."/>
            <person name="Chang C."/>
            <person name="Karol K.G."/>
            <person name="Hedrich R."/>
            <person name="Ulvskov P."/>
            <person name="Glockner G."/>
            <person name="Delwiche C.F."/>
            <person name="Petrasek J."/>
            <person name="Van de Peer Y."/>
            <person name="Friml J."/>
            <person name="Beilby M."/>
            <person name="Dolan L."/>
            <person name="Kohara Y."/>
            <person name="Sugano S."/>
            <person name="Fujiyama A."/>
            <person name="Delaux P.-M."/>
            <person name="Quint M."/>
            <person name="TheiBen G."/>
            <person name="Hagemann M."/>
            <person name="Harholt J."/>
            <person name="Dunand C."/>
            <person name="Zachgo S."/>
            <person name="Langdale J."/>
            <person name="Maumus F."/>
            <person name="Straeten D.V.D."/>
            <person name="Gould S.B."/>
            <person name="Rensing S.A."/>
        </authorList>
    </citation>
    <scope>NUCLEOTIDE SEQUENCE [LARGE SCALE GENOMIC DNA]</scope>
    <source>
        <strain evidence="5 6">S276</strain>
    </source>
</reference>
<feature type="repeat" description="WD" evidence="4">
    <location>
        <begin position="60"/>
        <end position="101"/>
    </location>
</feature>
<dbReference type="OMA" id="MCWDIRT"/>
<proteinExistence type="inferred from homology"/>
<dbReference type="SUPFAM" id="SSF50978">
    <property type="entry name" value="WD40 repeat-like"/>
    <property type="match status" value="1"/>
</dbReference>
<evidence type="ECO:0000256" key="4">
    <source>
        <dbReference type="PROSITE-ProRule" id="PRU00221"/>
    </source>
</evidence>
<dbReference type="PROSITE" id="PS50294">
    <property type="entry name" value="WD_REPEATS_REGION"/>
    <property type="match status" value="3"/>
</dbReference>
<dbReference type="STRING" id="69332.A0A388LDU0"/>
<dbReference type="PANTHER" id="PTHR22842:SF3">
    <property type="entry name" value="WD REPEAT DOMAIN-CONTAINING PROTEIN 83"/>
    <property type="match status" value="1"/>
</dbReference>
<dbReference type="GO" id="GO:0005737">
    <property type="term" value="C:cytoplasm"/>
    <property type="evidence" value="ECO:0007669"/>
    <property type="project" value="UniProtKB-SubCell"/>
</dbReference>
<dbReference type="EMBL" id="BFEA01000347">
    <property type="protein sequence ID" value="GBG80471.1"/>
    <property type="molecule type" value="Genomic_DNA"/>
</dbReference>
<name>A0A388LDU0_CHABU</name>
<evidence type="ECO:0000313" key="6">
    <source>
        <dbReference type="Proteomes" id="UP000265515"/>
    </source>
</evidence>
<dbReference type="InterPro" id="IPR015943">
    <property type="entry name" value="WD40/YVTN_repeat-like_dom_sf"/>
</dbReference>
<protein>
    <submittedName>
        <fullName evidence="5">Uncharacterized protein</fullName>
    </submittedName>
</protein>
<organism evidence="5 6">
    <name type="scientific">Chara braunii</name>
    <name type="common">Braun's stonewort</name>
    <dbReference type="NCBI Taxonomy" id="69332"/>
    <lineage>
        <taxon>Eukaryota</taxon>
        <taxon>Viridiplantae</taxon>
        <taxon>Streptophyta</taxon>
        <taxon>Charophyceae</taxon>
        <taxon>Charales</taxon>
        <taxon>Characeae</taxon>
        <taxon>Chara</taxon>
    </lineage>
</organism>
<dbReference type="GO" id="GO:0071013">
    <property type="term" value="C:catalytic step 2 spliceosome"/>
    <property type="evidence" value="ECO:0007669"/>
    <property type="project" value="TreeGrafter"/>
</dbReference>
<keyword evidence="2" id="KW-0963">Cytoplasm</keyword>
<comment type="caution">
    <text evidence="5">The sequence shown here is derived from an EMBL/GenBank/DDBJ whole genome shotgun (WGS) entry which is preliminary data.</text>
</comment>
<evidence type="ECO:0000256" key="2">
    <source>
        <dbReference type="ARBA" id="ARBA00022490"/>
    </source>
</evidence>
<feature type="repeat" description="WD" evidence="4">
    <location>
        <begin position="102"/>
        <end position="134"/>
    </location>
</feature>
<dbReference type="PANTHER" id="PTHR22842">
    <property type="entry name" value="WD40 REPEAT PROTEIN"/>
    <property type="match status" value="1"/>
</dbReference>
<dbReference type="GO" id="GO:0005654">
    <property type="term" value="C:nucleoplasm"/>
    <property type="evidence" value="ECO:0007669"/>
    <property type="project" value="EnsemblPlants"/>
</dbReference>
<dbReference type="OrthoDB" id="71437at2759"/>
<evidence type="ECO:0000313" key="5">
    <source>
        <dbReference type="EMBL" id="GBG80471.1"/>
    </source>
</evidence>
<dbReference type="PROSITE" id="PS50082">
    <property type="entry name" value="WD_REPEATS_2"/>
    <property type="match status" value="3"/>
</dbReference>
<keyword evidence="4" id="KW-0853">WD repeat</keyword>
<dbReference type="SMART" id="SM00320">
    <property type="entry name" value="WD40"/>
    <property type="match status" value="5"/>
</dbReference>
<feature type="repeat" description="WD" evidence="4">
    <location>
        <begin position="18"/>
        <end position="59"/>
    </location>
</feature>
<evidence type="ECO:0000256" key="1">
    <source>
        <dbReference type="ARBA" id="ARBA00004496"/>
    </source>
</evidence>
<gene>
    <name evidence="5" type="ORF">CBR_g30933</name>
</gene>
<dbReference type="InterPro" id="IPR001680">
    <property type="entry name" value="WD40_rpt"/>
</dbReference>
<dbReference type="GO" id="GO:0000398">
    <property type="term" value="P:mRNA splicing, via spliceosome"/>
    <property type="evidence" value="ECO:0007669"/>
    <property type="project" value="TreeGrafter"/>
</dbReference>